<dbReference type="Proteomes" id="UP001325140">
    <property type="component" value="Chromosome"/>
</dbReference>
<feature type="transmembrane region" description="Helical" evidence="6">
    <location>
        <begin position="20"/>
        <end position="45"/>
    </location>
</feature>
<dbReference type="PANTHER" id="PTHR22773">
    <property type="entry name" value="NADH DEHYDROGENASE"/>
    <property type="match status" value="1"/>
</dbReference>
<reference evidence="8" key="1">
    <citation type="submission" date="2022-10" db="EMBL/GenBank/DDBJ databases">
        <title>Host association and intracellularity evolved multiple times independently in the Rickettsiales.</title>
        <authorList>
            <person name="Castelli M."/>
            <person name="Nardi T."/>
            <person name="Gammuto L."/>
            <person name="Bellinzona G."/>
            <person name="Sabaneyeva E."/>
            <person name="Potekhin A."/>
            <person name="Serra V."/>
            <person name="Petroni G."/>
            <person name="Sassera D."/>
        </authorList>
    </citation>
    <scope>NUCLEOTIDE SEQUENCE [LARGE SCALE GENOMIC DNA]</scope>
    <source>
        <strain evidence="8">US_Bl 11III1</strain>
    </source>
</reference>
<dbReference type="Pfam" id="PF00361">
    <property type="entry name" value="Proton_antipo_M"/>
    <property type="match status" value="1"/>
</dbReference>
<keyword evidence="3 6" id="KW-1133">Transmembrane helix</keyword>
<evidence type="ECO:0000256" key="1">
    <source>
        <dbReference type="ARBA" id="ARBA00004127"/>
    </source>
</evidence>
<accession>A0ABZ0USI7</accession>
<keyword evidence="9" id="KW-1185">Reference proteome</keyword>
<evidence type="ECO:0000256" key="4">
    <source>
        <dbReference type="ARBA" id="ARBA00023136"/>
    </source>
</evidence>
<dbReference type="EMBL" id="CP110343">
    <property type="protein sequence ID" value="WPX97875.1"/>
    <property type="molecule type" value="Genomic_DNA"/>
</dbReference>
<feature type="transmembrane region" description="Helical" evidence="6">
    <location>
        <begin position="203"/>
        <end position="225"/>
    </location>
</feature>
<protein>
    <submittedName>
        <fullName evidence="8">NADH-quinone oxidoreductase subunit N</fullName>
    </submittedName>
</protein>
<proteinExistence type="predicted"/>
<organism evidence="8 9">
    <name type="scientific">Candidatus Fokinia crypta</name>
    <dbReference type="NCBI Taxonomy" id="1920990"/>
    <lineage>
        <taxon>Bacteria</taxon>
        <taxon>Pseudomonadati</taxon>
        <taxon>Pseudomonadota</taxon>
        <taxon>Alphaproteobacteria</taxon>
        <taxon>Rickettsiales</taxon>
        <taxon>Candidatus Midichloriaceae</taxon>
        <taxon>Candidatus Fokinia</taxon>
    </lineage>
</organism>
<feature type="transmembrane region" description="Helical" evidence="6">
    <location>
        <begin position="268"/>
        <end position="286"/>
    </location>
</feature>
<evidence type="ECO:0000256" key="5">
    <source>
        <dbReference type="RuleBase" id="RU000320"/>
    </source>
</evidence>
<dbReference type="RefSeq" id="WP_323721857.1">
    <property type="nucleotide sequence ID" value="NZ_CP110343.1"/>
</dbReference>
<evidence type="ECO:0000256" key="2">
    <source>
        <dbReference type="ARBA" id="ARBA00022692"/>
    </source>
</evidence>
<comment type="subcellular location">
    <subcellularLocation>
        <location evidence="1">Endomembrane system</location>
        <topology evidence="1">Multi-pass membrane protein</topology>
    </subcellularLocation>
    <subcellularLocation>
        <location evidence="5">Membrane</location>
        <topology evidence="5">Multi-pass membrane protein</topology>
    </subcellularLocation>
</comment>
<feature type="transmembrane region" description="Helical" evidence="6">
    <location>
        <begin position="401"/>
        <end position="421"/>
    </location>
</feature>
<feature type="domain" description="NADH:quinone oxidoreductase/Mrp antiporter transmembrane" evidence="7">
    <location>
        <begin position="116"/>
        <end position="414"/>
    </location>
</feature>
<feature type="transmembrane region" description="Helical" evidence="6">
    <location>
        <begin position="99"/>
        <end position="132"/>
    </location>
</feature>
<feature type="transmembrane region" description="Helical" evidence="6">
    <location>
        <begin position="369"/>
        <end position="389"/>
    </location>
</feature>
<dbReference type="InterPro" id="IPR001750">
    <property type="entry name" value="ND/Mrp_TM"/>
</dbReference>
<keyword evidence="4 6" id="KW-0472">Membrane</keyword>
<gene>
    <name evidence="8" type="ORF">Fokcrypt_00398</name>
</gene>
<feature type="transmembrane region" description="Helical" evidence="6">
    <location>
        <begin position="468"/>
        <end position="487"/>
    </location>
</feature>
<feature type="transmembrane region" description="Helical" evidence="6">
    <location>
        <begin position="153"/>
        <end position="172"/>
    </location>
</feature>
<evidence type="ECO:0000259" key="7">
    <source>
        <dbReference type="Pfam" id="PF00361"/>
    </source>
</evidence>
<evidence type="ECO:0000313" key="9">
    <source>
        <dbReference type="Proteomes" id="UP001325140"/>
    </source>
</evidence>
<evidence type="ECO:0000313" key="8">
    <source>
        <dbReference type="EMBL" id="WPX97875.1"/>
    </source>
</evidence>
<name>A0ABZ0USI7_9RICK</name>
<sequence>MYKDFTYLSERKMQHFWSNFGIISSYTLVLTFLILCYFDVFDIYYQLSSFMNQTIRSEKDFMMFEVARKSCIIITFSALMLSLYSYFKEVVSKDTHWETPFLMILGTICALIITTAQDLIIIYLCFVVLSLIAQILLAHSKNKFELEAAIKYFIFDNCIGILFLLGVALIYLSHGNVSMYIHSIQHIENISHLNLPISTLENAGFTILLIYGCFKLGVPPLHFWVPDVLQSTKMEHSIYLLGILKVPICIMMIRILKAFPNSEHICQIMLWLGVFATFWSAVVNLQQSNIKRIFGYSSIHQTGFILIAISIPFGESASIIYANTYVILIHIPTMYLLSKLESISTDNNKYFLSIDSVKAFSSHSGYHQFLSCVLMLSVAGIPPLAGFFIKLNIFELLIQQSYYTALCMVFLSTVVAAFYPFRIISSLFFSEVMKTLAGLKHSVSVEYALAREFSIHVPSTKQHKHFTIDFRFCVIALFVLMNLMYIFSGTFDMEKYLPL</sequence>
<feature type="transmembrane region" description="Helical" evidence="6">
    <location>
        <begin position="66"/>
        <end position="87"/>
    </location>
</feature>
<feature type="transmembrane region" description="Helical" evidence="6">
    <location>
        <begin position="237"/>
        <end position="256"/>
    </location>
</feature>
<keyword evidence="2 5" id="KW-0812">Transmembrane</keyword>
<evidence type="ECO:0000256" key="3">
    <source>
        <dbReference type="ARBA" id="ARBA00022989"/>
    </source>
</evidence>
<evidence type="ECO:0000256" key="6">
    <source>
        <dbReference type="SAM" id="Phobius"/>
    </source>
</evidence>